<dbReference type="EMBL" id="CP019605">
    <property type="protein sequence ID" value="AQP44976.1"/>
    <property type="molecule type" value="Genomic_DNA"/>
</dbReference>
<dbReference type="Proteomes" id="UP000188324">
    <property type="component" value="Chromosome"/>
</dbReference>
<keyword evidence="3" id="KW-1185">Reference proteome</keyword>
<sequence length="764" mass="80753">MPSAADRRRGGTAVAGVAAGALLLSIPLPSHAVFGDVTAIDLGPAAVGTAVNGAELVGDTMFLVSRQAVPANLSTLDLTTRTVTDVTTIPSGIEGWAATAVNDGADLYFGMHTPADIYHYDIEQGALTTEPVATLPAELLVMDQSAAPDDTIYIAGMARGASGGVYELDPATNEVEPLGTPVEGQRYVRSIVANDETVFAGMGPAASVAYRDRDGGEWQTMDIPELEGESFVYDIALEGQYLTFGTEPSGLFGVVDLETSDVTIVPVPDGRTIDSIVMDGTTAYFTVRPEGALYSYDISTGSLTKLGVPSIGAEHRKLFVSDGTVIGVTGVGDVWSYSMADGTVDVISGLESGMPRSPERGAQSLAVFQGDAYVAGHWGIQQHDGTSGSSERFAVPGETKTMTADDQQLFASIYPASQVWTYDPESTDLEFLAQIRDNQMRPRTSLYNHTTGKLLVGTRETYGNVGGAVSVIDPATGAIETHRDLVVDQTPISLAAIDGTAFVGHEILGEVHAPTTTEADLISWDIETATTNWDIVPVPDAAAISGLATYNTADGPRLYGLTTTGWLFEVDPATGELLGSVKAGSRATDLVANDVGVFALINGGIFRIDTEAGDLSRQRVHSGAFTHIAVDDTDPFRIYAVGIRTVDGVSQARLYAVEMEPTVSVIRWSVTDSDGDALGGSTFRVIAPDDSEVTVDDNGPLDTDPDTGEIAYLSDQFGHHKVQQREGASGYLLDRGTQHARSSMEQPAPDELTFTNRTHPGKKR</sequence>
<dbReference type="RefSeq" id="WP_077342583.1">
    <property type="nucleotide sequence ID" value="NZ_CP019605.1"/>
</dbReference>
<protein>
    <submittedName>
        <fullName evidence="2">Uncharacterized protein</fullName>
    </submittedName>
</protein>
<evidence type="ECO:0000313" key="2">
    <source>
        <dbReference type="EMBL" id="AQP44976.1"/>
    </source>
</evidence>
<gene>
    <name evidence="2" type="ORF">RPIT_09420</name>
</gene>
<evidence type="ECO:0000256" key="1">
    <source>
        <dbReference type="SAM" id="MobiDB-lite"/>
    </source>
</evidence>
<dbReference type="AlphaFoldDB" id="A0A1Q2CFT4"/>
<accession>A0A1Q2CFT4</accession>
<dbReference type="SUPFAM" id="SSF75011">
    <property type="entry name" value="3-carboxy-cis,cis-mucoante lactonizing enzyme"/>
    <property type="match status" value="1"/>
</dbReference>
<dbReference type="SUPFAM" id="SSF50998">
    <property type="entry name" value="Quinoprotein alcohol dehydrogenase-like"/>
    <property type="match status" value="1"/>
</dbReference>
<dbReference type="Gene3D" id="2.120.10.80">
    <property type="entry name" value="Kelch-type beta propeller"/>
    <property type="match status" value="1"/>
</dbReference>
<evidence type="ECO:0000313" key="3">
    <source>
        <dbReference type="Proteomes" id="UP000188324"/>
    </source>
</evidence>
<dbReference type="OrthoDB" id="57332at2"/>
<dbReference type="InterPro" id="IPR011047">
    <property type="entry name" value="Quinoprotein_ADH-like_sf"/>
</dbReference>
<dbReference type="KEGG" id="tfl:RPIT_09420"/>
<dbReference type="Gene3D" id="2.130.10.10">
    <property type="entry name" value="YVTN repeat-like/Quinoprotein amine dehydrogenase"/>
    <property type="match status" value="1"/>
</dbReference>
<feature type="region of interest" description="Disordered" evidence="1">
    <location>
        <begin position="726"/>
        <end position="764"/>
    </location>
</feature>
<reference evidence="2 3" key="1">
    <citation type="journal article" date="2016" name="Int. J. Syst. Evol. Microbiol.">
        <title>Tessaracoccus flavus sp. nov., isolated from the drainage system of a lindane-producing factory.</title>
        <authorList>
            <person name="Kumari R."/>
            <person name="Singh P."/>
            <person name="Schumann P."/>
            <person name="Lal R."/>
        </authorList>
    </citation>
    <scope>NUCLEOTIDE SEQUENCE [LARGE SCALE GENOMIC DNA]</scope>
    <source>
        <strain evidence="2 3">RP1T</strain>
    </source>
</reference>
<dbReference type="STRING" id="1610493.RPIT_09420"/>
<name>A0A1Q2CFT4_9ACTN</name>
<organism evidence="2 3">
    <name type="scientific">Tessaracoccus flavus</name>
    <dbReference type="NCBI Taxonomy" id="1610493"/>
    <lineage>
        <taxon>Bacteria</taxon>
        <taxon>Bacillati</taxon>
        <taxon>Actinomycetota</taxon>
        <taxon>Actinomycetes</taxon>
        <taxon>Propionibacteriales</taxon>
        <taxon>Propionibacteriaceae</taxon>
        <taxon>Tessaracoccus</taxon>
    </lineage>
</organism>
<proteinExistence type="predicted"/>
<dbReference type="InterPro" id="IPR015943">
    <property type="entry name" value="WD40/YVTN_repeat-like_dom_sf"/>
</dbReference>
<dbReference type="InterPro" id="IPR015915">
    <property type="entry name" value="Kelch-typ_b-propeller"/>
</dbReference>